<evidence type="ECO:0000313" key="3">
    <source>
        <dbReference type="Proteomes" id="UP001196413"/>
    </source>
</evidence>
<organism evidence="2 3">
    <name type="scientific">Parelaphostrongylus tenuis</name>
    <name type="common">Meningeal worm</name>
    <dbReference type="NCBI Taxonomy" id="148309"/>
    <lineage>
        <taxon>Eukaryota</taxon>
        <taxon>Metazoa</taxon>
        <taxon>Ecdysozoa</taxon>
        <taxon>Nematoda</taxon>
        <taxon>Chromadorea</taxon>
        <taxon>Rhabditida</taxon>
        <taxon>Rhabditina</taxon>
        <taxon>Rhabditomorpha</taxon>
        <taxon>Strongyloidea</taxon>
        <taxon>Metastrongylidae</taxon>
        <taxon>Parelaphostrongylus</taxon>
    </lineage>
</organism>
<gene>
    <name evidence="2" type="ORF">KIN20_027563</name>
</gene>
<keyword evidence="3" id="KW-1185">Reference proteome</keyword>
<evidence type="ECO:0000256" key="1">
    <source>
        <dbReference type="SAM" id="MobiDB-lite"/>
    </source>
</evidence>
<proteinExistence type="predicted"/>
<name>A0AAD5QZM2_PARTN</name>
<protein>
    <submittedName>
        <fullName evidence="2">Uncharacterized protein</fullName>
    </submittedName>
</protein>
<feature type="region of interest" description="Disordered" evidence="1">
    <location>
        <begin position="1"/>
        <end position="21"/>
    </location>
</feature>
<evidence type="ECO:0000313" key="2">
    <source>
        <dbReference type="EMBL" id="KAJ1366797.1"/>
    </source>
</evidence>
<reference evidence="2" key="1">
    <citation type="submission" date="2021-06" db="EMBL/GenBank/DDBJ databases">
        <title>Parelaphostrongylus tenuis whole genome reference sequence.</title>
        <authorList>
            <person name="Garwood T.J."/>
            <person name="Larsen P.A."/>
            <person name="Fountain-Jones N.M."/>
            <person name="Garbe J.R."/>
            <person name="Macchietto M.G."/>
            <person name="Kania S.A."/>
            <person name="Gerhold R.W."/>
            <person name="Richards J.E."/>
            <person name="Wolf T.M."/>
        </authorList>
    </citation>
    <scope>NUCLEOTIDE SEQUENCE</scope>
    <source>
        <strain evidence="2">MNPRO001-30</strain>
        <tissue evidence="2">Meninges</tissue>
    </source>
</reference>
<dbReference type="EMBL" id="JAHQIW010005662">
    <property type="protein sequence ID" value="KAJ1366797.1"/>
    <property type="molecule type" value="Genomic_DNA"/>
</dbReference>
<dbReference type="Proteomes" id="UP001196413">
    <property type="component" value="Unassembled WGS sequence"/>
</dbReference>
<comment type="caution">
    <text evidence="2">The sequence shown here is derived from an EMBL/GenBank/DDBJ whole genome shotgun (WGS) entry which is preliminary data.</text>
</comment>
<accession>A0AAD5QZM2</accession>
<dbReference type="AlphaFoldDB" id="A0AAD5QZM2"/>
<sequence>MFAPWKQKQVNKRKNKEGKPDCLMKWQMEKDEIPVPSSETCEKKQLDHIISYTNAPGELYSLIEERGQCRFVPTKKAYVNISMYLAVSQNGSPTSQRSSSRN</sequence>